<evidence type="ECO:0000313" key="2">
    <source>
        <dbReference type="EMBL" id="OBS29484.1"/>
    </source>
</evidence>
<organism evidence="2 3">
    <name type="scientific">Fusarium poae</name>
    <dbReference type="NCBI Taxonomy" id="36050"/>
    <lineage>
        <taxon>Eukaryota</taxon>
        <taxon>Fungi</taxon>
        <taxon>Dikarya</taxon>
        <taxon>Ascomycota</taxon>
        <taxon>Pezizomycotina</taxon>
        <taxon>Sordariomycetes</taxon>
        <taxon>Hypocreomycetidae</taxon>
        <taxon>Hypocreales</taxon>
        <taxon>Nectriaceae</taxon>
        <taxon>Fusarium</taxon>
    </lineage>
</organism>
<reference evidence="2 3" key="1">
    <citation type="submission" date="2016-06" db="EMBL/GenBank/DDBJ databases">
        <title>Living apart together: crosstalk between the core and supernumerary genomes in a fungal plant pathogen.</title>
        <authorList>
            <person name="Vanheule A."/>
            <person name="Audenaert K."/>
            <person name="Warris S."/>
            <person name="Van De Geest H."/>
            <person name="Schijlen E."/>
            <person name="Hofte M."/>
            <person name="De Saeger S."/>
            <person name="Haesaert G."/>
            <person name="Waalwijk C."/>
            <person name="Van Der Lee T."/>
        </authorList>
    </citation>
    <scope>NUCLEOTIDE SEQUENCE [LARGE SCALE GENOMIC DNA]</scope>
    <source>
        <strain evidence="2 3">2516</strain>
    </source>
</reference>
<sequence length="455" mass="51821">MISVIKDILIEPYRQPQLLPLPTINHLDQQVHNTTHQDIGSSHPTHPPIHQVKMESFHKSDLRDTRELRYEYAAKVEERIRMLDKDYQLTAMHASIILLLPLQDLRPRGYLDHGKSSVILHDALDHISCLVGQFLLKAKEDYTDFVDSASSTVPPKFNRKLEMSQLDAPIRYPKRQNTSLTYSNKQPDTKESPRNDSEPQNAAKDDGTPGDECPQQHEVSRSGLEMDRCCDRDKYQCIFTNTSAGQAAHIMPFACNKNKNNRDEIRPLVILACQAFEAFFPVEAQDELIKRLVPNPEIGTSDRYWNMVYINNHLFPFWGRAFCGLKCLGISPHKDTQSDGEWDVRIQFNWLYRRSGSPNRLINLENDANGMKEMAEMQIKHEDNGGPAPKDSEPSIVSGHTVIIKMPQNDAMKCKLMLDLQWNLACIAAMSGGAEYPELLPKPQTLFPELTGLGY</sequence>
<protein>
    <recommendedName>
        <fullName evidence="4">HNH nuclease domain-containing protein</fullName>
    </recommendedName>
</protein>
<keyword evidence="3" id="KW-1185">Reference proteome</keyword>
<gene>
    <name evidence="2" type="ORF">FPOA_03421</name>
</gene>
<feature type="compositionally biased region" description="Polar residues" evidence="1">
    <location>
        <begin position="175"/>
        <end position="186"/>
    </location>
</feature>
<feature type="region of interest" description="Disordered" evidence="1">
    <location>
        <begin position="164"/>
        <end position="219"/>
    </location>
</feature>
<dbReference type="EMBL" id="LYXU01000001">
    <property type="protein sequence ID" value="OBS29484.1"/>
    <property type="molecule type" value="Genomic_DNA"/>
</dbReference>
<evidence type="ECO:0000313" key="3">
    <source>
        <dbReference type="Proteomes" id="UP000091967"/>
    </source>
</evidence>
<proteinExistence type="predicted"/>
<dbReference type="AlphaFoldDB" id="A0A1B8B9S9"/>
<comment type="caution">
    <text evidence="2">The sequence shown here is derived from an EMBL/GenBank/DDBJ whole genome shotgun (WGS) entry which is preliminary data.</text>
</comment>
<feature type="compositionally biased region" description="Basic and acidic residues" evidence="1">
    <location>
        <begin position="187"/>
        <end position="207"/>
    </location>
</feature>
<evidence type="ECO:0008006" key="4">
    <source>
        <dbReference type="Google" id="ProtNLM"/>
    </source>
</evidence>
<evidence type="ECO:0000256" key="1">
    <source>
        <dbReference type="SAM" id="MobiDB-lite"/>
    </source>
</evidence>
<accession>A0A1B8B9S9</accession>
<name>A0A1B8B9S9_FUSPO</name>
<dbReference type="Proteomes" id="UP000091967">
    <property type="component" value="Unassembled WGS sequence"/>
</dbReference>